<dbReference type="EMBL" id="JIBK01000030">
    <property type="protein sequence ID" value="POM83979.1"/>
    <property type="molecule type" value="Genomic_DNA"/>
</dbReference>
<keyword evidence="1" id="KW-0175">Coiled coil</keyword>
<feature type="coiled-coil region" evidence="1">
    <location>
        <begin position="148"/>
        <end position="225"/>
    </location>
</feature>
<reference evidence="2 3" key="1">
    <citation type="submission" date="2014-04" db="EMBL/GenBank/DDBJ databases">
        <title>Comparative Genomics of Cryptosporidium Species.</title>
        <authorList>
            <person name="Silva J.C."/>
            <person name="Su Q."/>
            <person name="Chalmers R."/>
            <person name="Chibucos M.C."/>
            <person name="Elwin K."/>
            <person name="Godinez A."/>
            <person name="Guo F."/>
            <person name="Huynh K."/>
            <person name="Orvis J."/>
            <person name="Ott S."/>
            <person name="Sadzewicz L."/>
            <person name="Sengamalay N."/>
            <person name="Shetty A."/>
            <person name="Sun M."/>
            <person name="Tallon L."/>
            <person name="Xiao L."/>
            <person name="Zhang H."/>
            <person name="Fraser C.M."/>
            <person name="Zhu G."/>
            <person name="Kissinger J."/>
            <person name="Widmer G."/>
        </authorList>
    </citation>
    <scope>NUCLEOTIDE SEQUENCE [LARGE SCALE GENOMIC DNA]</scope>
    <source>
        <strain evidence="2 3">UKMEL1</strain>
    </source>
</reference>
<name>A0A2P4Z1U0_9CRYT</name>
<gene>
    <name evidence="2" type="ORF">CmeUKMEL1_10100</name>
</gene>
<proteinExistence type="predicted"/>
<evidence type="ECO:0000313" key="2">
    <source>
        <dbReference type="EMBL" id="POM83979.1"/>
    </source>
</evidence>
<dbReference type="VEuPathDB" id="CryptoDB:CmeUKMEL1_10100"/>
<evidence type="ECO:0000256" key="1">
    <source>
        <dbReference type="SAM" id="Coils"/>
    </source>
</evidence>
<sequence length="609" mass="70954">MSNLDELIEEYDPYIEEKFSDNLDESYDEKSMEFCSPRFGEFNYSEENSGSETDKGEDINIYGEGDLKLYSDSEELIENFDKDTEEYLKTEIGKNNENHVTNNIQKSNNIISKYNKSIKSQKEPINSDENNELILETESEYTQPSLFKTSLNEQKKNISQKNLNLTDQNEISYKELQLEVKSLLEASSKHQEEVHAELDGLLVENENYKEEISRLNTLLKNNELLLSKYKLNSLALNAQLPFLKSRSFMEEDKEELYFLRNKVRNIESKITDYKKELEMTNCLKEKILFLENELERITKEFNELEVFQTEQLRIADGEILSLTEAKNTLFKEMHLVMKENESLKLTKSVISRIETHYKKINDETVLPNIEEELNDSIKDFMEDKNLNNNGATLLAFEICQSIIPRLAYEIAEEIVVNLDNGSKQDEKLKRSFVKKNASIQVGFPLLNGSTIEHSEIGIISSRSELISLRSENNKLKKENQKLKQDLFLMKRINNRTKDHVKIKYTNRMNQRQTDPMNESQQEELVLSGIKWLTSVVNEIDELEQRCNSIKTCNKKQESRRSSAYNSTVASFEEINIDINDQQNRDEVSLDKELITLREKLINEGILVGE</sequence>
<dbReference type="Proteomes" id="UP000236928">
    <property type="component" value="Unassembled WGS sequence"/>
</dbReference>
<feature type="coiled-coil region" evidence="1">
    <location>
        <begin position="458"/>
        <end position="492"/>
    </location>
</feature>
<dbReference type="AlphaFoldDB" id="A0A2P4Z1U0"/>
<dbReference type="OrthoDB" id="340000at2759"/>
<protein>
    <submittedName>
        <fullName evidence="2">Uncharacterized protein</fullName>
    </submittedName>
</protein>
<keyword evidence="3" id="KW-1185">Reference proteome</keyword>
<feature type="coiled-coil region" evidence="1">
    <location>
        <begin position="249"/>
        <end position="300"/>
    </location>
</feature>
<organism evidence="2 3">
    <name type="scientific">Cryptosporidium meleagridis</name>
    <dbReference type="NCBI Taxonomy" id="93969"/>
    <lineage>
        <taxon>Eukaryota</taxon>
        <taxon>Sar</taxon>
        <taxon>Alveolata</taxon>
        <taxon>Apicomplexa</taxon>
        <taxon>Conoidasida</taxon>
        <taxon>Coccidia</taxon>
        <taxon>Eucoccidiorida</taxon>
        <taxon>Eimeriorina</taxon>
        <taxon>Cryptosporidiidae</taxon>
        <taxon>Cryptosporidium</taxon>
    </lineage>
</organism>
<accession>A0A2P4Z1U0</accession>
<comment type="caution">
    <text evidence="2">The sequence shown here is derived from an EMBL/GenBank/DDBJ whole genome shotgun (WGS) entry which is preliminary data.</text>
</comment>
<evidence type="ECO:0000313" key="3">
    <source>
        <dbReference type="Proteomes" id="UP000236928"/>
    </source>
</evidence>